<feature type="compositionally biased region" description="Polar residues" evidence="1">
    <location>
        <begin position="97"/>
        <end position="106"/>
    </location>
</feature>
<accession>A0ABY3N125</accession>
<organism evidence="3 4">
    <name type="scientific">Colwellia echini</name>
    <dbReference type="NCBI Taxonomy" id="1982103"/>
    <lineage>
        <taxon>Bacteria</taxon>
        <taxon>Pseudomonadati</taxon>
        <taxon>Pseudomonadota</taxon>
        <taxon>Gammaproteobacteria</taxon>
        <taxon>Alteromonadales</taxon>
        <taxon>Colwelliaceae</taxon>
        <taxon>Colwellia</taxon>
    </lineage>
</organism>
<keyword evidence="4" id="KW-1185">Reference proteome</keyword>
<protein>
    <submittedName>
        <fullName evidence="3">Type II secretion system protein</fullName>
    </submittedName>
</protein>
<dbReference type="Pfam" id="PF07963">
    <property type="entry name" value="N_methyl"/>
    <property type="match status" value="1"/>
</dbReference>
<feature type="region of interest" description="Disordered" evidence="1">
    <location>
        <begin position="82"/>
        <end position="121"/>
    </location>
</feature>
<dbReference type="InterPro" id="IPR012902">
    <property type="entry name" value="N_methyl_site"/>
</dbReference>
<reference evidence="3 4" key="1">
    <citation type="submission" date="2019-08" db="EMBL/GenBank/DDBJ databases">
        <title>Microbe sample from Colwellia echini.</title>
        <authorList>
            <person name="Christiansen L."/>
            <person name="Pathiraja D."/>
            <person name="Schultz-Johansen M."/>
            <person name="Choi I.-G."/>
            <person name="Stougaard P."/>
        </authorList>
    </citation>
    <scope>NUCLEOTIDE SEQUENCE [LARGE SCALE GENOMIC DNA]</scope>
    <source>
        <strain evidence="3 4">A3</strain>
    </source>
</reference>
<evidence type="ECO:0000313" key="3">
    <source>
        <dbReference type="EMBL" id="TYK67150.1"/>
    </source>
</evidence>
<sequence>MRFSSRYKRDKRLLQLKHKAQHGFTLIELIIGIVLLTISLSIVSTLIAPAEEKSADIVLQIKASELAQSLMNDITSRAFDDNSDKSGGRVRCGEPNIATNPCTDSTKLGPEAGEEGDRNKFDDVDDFNGFNERVNSTDDAIDTGYNQFLINVEVIYAGEDLGIDNTQAKRITVTVTTPLGTAIAFTSHKANF</sequence>
<evidence type="ECO:0000313" key="4">
    <source>
        <dbReference type="Proteomes" id="UP000815846"/>
    </source>
</evidence>
<dbReference type="PROSITE" id="PS00409">
    <property type="entry name" value="PROKAR_NTER_METHYL"/>
    <property type="match status" value="1"/>
</dbReference>
<dbReference type="Proteomes" id="UP000815846">
    <property type="component" value="Unassembled WGS sequence"/>
</dbReference>
<proteinExistence type="predicted"/>
<evidence type="ECO:0000256" key="1">
    <source>
        <dbReference type="SAM" id="MobiDB-lite"/>
    </source>
</evidence>
<dbReference type="NCBIfam" id="TIGR02532">
    <property type="entry name" value="IV_pilin_GFxxxE"/>
    <property type="match status" value="1"/>
</dbReference>
<dbReference type="RefSeq" id="WP_101343297.1">
    <property type="nucleotide sequence ID" value="NZ_PJAI02000001.1"/>
</dbReference>
<keyword evidence="2" id="KW-0472">Membrane</keyword>
<dbReference type="EMBL" id="PJAI02000001">
    <property type="protein sequence ID" value="TYK67150.1"/>
    <property type="molecule type" value="Genomic_DNA"/>
</dbReference>
<comment type="caution">
    <text evidence="3">The sequence shown here is derived from an EMBL/GenBank/DDBJ whole genome shotgun (WGS) entry which is preliminary data.</text>
</comment>
<keyword evidence="2" id="KW-1133">Transmembrane helix</keyword>
<feature type="transmembrane region" description="Helical" evidence="2">
    <location>
        <begin position="21"/>
        <end position="47"/>
    </location>
</feature>
<keyword evidence="2" id="KW-0812">Transmembrane</keyword>
<name>A0ABY3N125_9GAMM</name>
<gene>
    <name evidence="3" type="ORF">CWS31_001030</name>
</gene>
<evidence type="ECO:0000256" key="2">
    <source>
        <dbReference type="SAM" id="Phobius"/>
    </source>
</evidence>